<feature type="compositionally biased region" description="Basic and acidic residues" evidence="1">
    <location>
        <begin position="420"/>
        <end position="429"/>
    </location>
</feature>
<feature type="compositionally biased region" description="Low complexity" evidence="1">
    <location>
        <begin position="674"/>
        <end position="699"/>
    </location>
</feature>
<feature type="compositionally biased region" description="Basic residues" evidence="1">
    <location>
        <begin position="723"/>
        <end position="732"/>
    </location>
</feature>
<dbReference type="Proteomes" id="UP000663882">
    <property type="component" value="Unassembled WGS sequence"/>
</dbReference>
<feature type="region of interest" description="Disordered" evidence="1">
    <location>
        <begin position="674"/>
        <end position="764"/>
    </location>
</feature>
<feature type="transmembrane region" description="Helical" evidence="2">
    <location>
        <begin position="123"/>
        <end position="147"/>
    </location>
</feature>
<name>A0A814NA54_9BILA</name>
<evidence type="ECO:0000256" key="1">
    <source>
        <dbReference type="SAM" id="MobiDB-lite"/>
    </source>
</evidence>
<keyword evidence="2" id="KW-0472">Membrane</keyword>
<feature type="region of interest" description="Disordered" evidence="1">
    <location>
        <begin position="1"/>
        <end position="31"/>
    </location>
</feature>
<dbReference type="EMBL" id="CAJNOO010001065">
    <property type="protein sequence ID" value="CAF1089203.1"/>
    <property type="molecule type" value="Genomic_DNA"/>
</dbReference>
<feature type="region of interest" description="Disordered" evidence="1">
    <location>
        <begin position="286"/>
        <end position="443"/>
    </location>
</feature>
<reference evidence="3" key="1">
    <citation type="submission" date="2021-02" db="EMBL/GenBank/DDBJ databases">
        <authorList>
            <person name="Nowell W R."/>
        </authorList>
    </citation>
    <scope>NUCLEOTIDE SEQUENCE</scope>
</reference>
<evidence type="ECO:0000313" key="4">
    <source>
        <dbReference type="Proteomes" id="UP000663882"/>
    </source>
</evidence>
<feature type="region of interest" description="Disordered" evidence="1">
    <location>
        <begin position="531"/>
        <end position="556"/>
    </location>
</feature>
<feature type="compositionally biased region" description="Pro residues" evidence="1">
    <location>
        <begin position="343"/>
        <end position="352"/>
    </location>
</feature>
<dbReference type="OrthoDB" id="10046205at2759"/>
<comment type="caution">
    <text evidence="3">The sequence shown here is derived from an EMBL/GenBank/DDBJ whole genome shotgun (WGS) entry which is preliminary data.</text>
</comment>
<feature type="compositionally biased region" description="Basic residues" evidence="1">
    <location>
        <begin position="807"/>
        <end position="822"/>
    </location>
</feature>
<protein>
    <recommendedName>
        <fullName evidence="5">SEA domain-containing protein</fullName>
    </recommendedName>
</protein>
<feature type="compositionally biased region" description="Basic and acidic residues" evidence="1">
    <location>
        <begin position="377"/>
        <end position="387"/>
    </location>
</feature>
<feature type="region of interest" description="Disordered" evidence="1">
    <location>
        <begin position="791"/>
        <end position="841"/>
    </location>
</feature>
<organism evidence="3 4">
    <name type="scientific">Rotaria sordida</name>
    <dbReference type="NCBI Taxonomy" id="392033"/>
    <lineage>
        <taxon>Eukaryota</taxon>
        <taxon>Metazoa</taxon>
        <taxon>Spiralia</taxon>
        <taxon>Gnathifera</taxon>
        <taxon>Rotifera</taxon>
        <taxon>Eurotatoria</taxon>
        <taxon>Bdelloidea</taxon>
        <taxon>Philodinida</taxon>
        <taxon>Philodinidae</taxon>
        <taxon>Rotaria</taxon>
    </lineage>
</organism>
<gene>
    <name evidence="3" type="ORF">RFH988_LOCUS18710</name>
</gene>
<feature type="compositionally biased region" description="Polar residues" evidence="1">
    <location>
        <begin position="795"/>
        <end position="806"/>
    </location>
</feature>
<evidence type="ECO:0008006" key="5">
    <source>
        <dbReference type="Google" id="ProtNLM"/>
    </source>
</evidence>
<keyword evidence="2" id="KW-0812">Transmembrane</keyword>
<sequence length="932" mass="105127">MLTRENVATSLGNEQQSNSGDKLHRRNPIAVRQEIPPFDDVVLETMTADVQLNELPGLQNTEEWKRIATRSFQEPPSPDSTIELKDEPTQQILELSHQTQDTENEDNKSTVRLSLWHTPHGRFLFIVSIIAIIIAIIVAVIVTVMLVRKPGQTTTDYYSGCIAVEARFDSQLLFLSSTLTINYQREFCSLVNRALVDAKTKYAVFYSTCYIHNFRNGSIIGDFTLGFTRYQNVTRLNSFLSRTIINRQLFGGTIKSIVFNSTIYAGTKTTDNNVTFDGTELVTVTESEQDTFTSSSHESSENVDDECTDEEELPIGDTATEKEDLISTSTLSNDEPPYDDKPGFPPPPPKGPHPWDSHDNYNEDEHGYPIDNEEPPYDDRGPPKPNKDFTPSFPRKTKRSSTIDNRFDVTPPPNRPKPPKKNEPDDMRTPRPRRIVSHLKSQFQASISYQQNIFHYEYKSQKKMSDENRDPSSSPLQSKIRPKPVDAKSAAASSLVSSLDSPKSATITNVSQRLPSTSVEVSVGDILSTDDKRASVSVRKQQTRYSSSSGSSSEFGDITQSTFTATNKMDLGEATRELTRLLHIGNDNTINEIHLNPDAPAFTPTDFSPTYRSELAPAHLRRRATQGDQYNYRQLRSRYYSESYPTIPTSNSPIRPLLSLVPQHFPYNRQSWNTTNSPSNSWWQQEYSNSSNSTSSYHSKPAYSPYSPLMPPLTDDSLYPNRHSSKRQRVHSNRAFVFPNQSTTNRKRSHSGPETPLQVPPTHLNGIHSLTKIMIDILRIIDPLPIMEEEKQKNESISPTSNISSKHQQKYRRSSNSHHQRRTQQQQQQNESIDTEDVFVNDEIPTITASINKISDTSDENKNSSKMLNDNGQKQILSIISTDTNVDDTTNVISKHPATDESFYEVVNNEESSTFISTPTIVSSTSTANTTN</sequence>
<feature type="compositionally biased region" description="Polar residues" evidence="1">
    <location>
        <begin position="1"/>
        <end position="20"/>
    </location>
</feature>
<evidence type="ECO:0000313" key="3">
    <source>
        <dbReference type="EMBL" id="CAF1089203.1"/>
    </source>
</evidence>
<keyword evidence="2" id="KW-1133">Transmembrane helix</keyword>
<feature type="region of interest" description="Disordered" evidence="1">
    <location>
        <begin position="459"/>
        <end position="491"/>
    </location>
</feature>
<feature type="compositionally biased region" description="Basic and acidic residues" evidence="1">
    <location>
        <begin position="459"/>
        <end position="470"/>
    </location>
</feature>
<dbReference type="AlphaFoldDB" id="A0A814NA54"/>
<accession>A0A814NA54</accession>
<feature type="compositionally biased region" description="Basic and acidic residues" evidence="1">
    <location>
        <begin position="353"/>
        <end position="368"/>
    </location>
</feature>
<evidence type="ECO:0000256" key="2">
    <source>
        <dbReference type="SAM" id="Phobius"/>
    </source>
</evidence>
<feature type="compositionally biased region" description="Polar residues" evidence="1">
    <location>
        <begin position="286"/>
        <end position="297"/>
    </location>
</feature>
<feature type="compositionally biased region" description="Acidic residues" evidence="1">
    <location>
        <begin position="301"/>
        <end position="314"/>
    </location>
</feature>
<proteinExistence type="predicted"/>
<feature type="compositionally biased region" description="Low complexity" evidence="1">
    <location>
        <begin position="823"/>
        <end position="832"/>
    </location>
</feature>